<dbReference type="GO" id="GO:0030632">
    <property type="term" value="P:D-alanine biosynthetic process"/>
    <property type="evidence" value="ECO:0007669"/>
    <property type="project" value="UniProtKB-UniRule"/>
</dbReference>
<dbReference type="InterPro" id="IPR011079">
    <property type="entry name" value="Ala_racemase_C"/>
</dbReference>
<dbReference type="CDD" id="cd06827">
    <property type="entry name" value="PLPDE_III_AR_proteobact"/>
    <property type="match status" value="1"/>
</dbReference>
<comment type="pathway">
    <text evidence="5">Amino-acid biosynthesis; D-alanine biosynthesis; D-alanine from L-alanine: step 1/1.</text>
</comment>
<dbReference type="InterPro" id="IPR000821">
    <property type="entry name" value="Ala_racemase"/>
</dbReference>
<dbReference type="InterPro" id="IPR009006">
    <property type="entry name" value="Ala_racemase/Decarboxylase_C"/>
</dbReference>
<reference evidence="9 10" key="1">
    <citation type="submission" date="2009-10" db="EMBL/GenBank/DDBJ databases">
        <title>Complete sequence of Halothiobacillus neapolitanus c2.</title>
        <authorList>
            <consortium name="US DOE Joint Genome Institute"/>
            <person name="Lucas S."/>
            <person name="Copeland A."/>
            <person name="Lapidus A."/>
            <person name="Glavina del Rio T."/>
            <person name="Tice H."/>
            <person name="Bruce D."/>
            <person name="Goodwin L."/>
            <person name="Pitluck S."/>
            <person name="Davenport K."/>
            <person name="Brettin T."/>
            <person name="Detter J.C."/>
            <person name="Han C."/>
            <person name="Tapia R."/>
            <person name="Larimer F."/>
            <person name="Land M."/>
            <person name="Hauser L."/>
            <person name="Kyrpides N."/>
            <person name="Mikhailova N."/>
            <person name="Kerfeld C."/>
            <person name="Cannon G."/>
            <person name="Heinhort S."/>
        </authorList>
    </citation>
    <scope>NUCLEOTIDE SEQUENCE [LARGE SCALE GENOMIC DNA]</scope>
    <source>
        <strain evidence="10">ATCC 23641 / c2</strain>
    </source>
</reference>
<sequence length="378" mass="40680">MSDLRPLQEITHTEAIDLRRPELTIDLAALRHNAAVARQVAKGRKLLAAVKADAYGHGMATVARALRDRVDGFMVATLGEGEALRLAGITQRVLVLQGVMSQAEARRAARRFLEPVFHHASQIDAVGTVGFGLPLTAWLKLDTGMHRVGFTPEEFAQAYARLSALRGVRPNPNVLTHFACADEPDRAPTDDQITLFKQTTTECSGETSLCNSAGLLAYPHAGGDWVRPGIMLYGGNPFITGTAADWDLKPVMTLTTQLIAVREVQAGERVGYGGKFTAPATMPVGVVSIGYGDGYPRHAPNGTPIVVNGQRSQVIGRVSMDLVTVDLRGIQAQVGDTVQCWGDQLPIDEVAQAAGTISYELMCQMSGRVTRRVVEVSE</sequence>
<evidence type="ECO:0000256" key="6">
    <source>
        <dbReference type="PIRSR" id="PIRSR600821-50"/>
    </source>
</evidence>
<feature type="domain" description="Alanine racemase C-terminal" evidence="8">
    <location>
        <begin position="251"/>
        <end position="374"/>
    </location>
</feature>
<dbReference type="HOGENOM" id="CLU_028393_1_0_6"/>
<evidence type="ECO:0000256" key="2">
    <source>
        <dbReference type="ARBA" id="ARBA00001933"/>
    </source>
</evidence>
<dbReference type="UniPathway" id="UPA00042">
    <property type="reaction ID" value="UER00497"/>
</dbReference>
<comment type="function">
    <text evidence="5">Catalyzes the interconversion of L-alanine and D-alanine. May also act on other amino acids.</text>
</comment>
<dbReference type="HAMAP" id="MF_01201">
    <property type="entry name" value="Ala_racemase"/>
    <property type="match status" value="1"/>
</dbReference>
<dbReference type="GO" id="GO:0005829">
    <property type="term" value="C:cytosol"/>
    <property type="evidence" value="ECO:0007669"/>
    <property type="project" value="TreeGrafter"/>
</dbReference>
<dbReference type="Pfam" id="PF01168">
    <property type="entry name" value="Ala_racemase_N"/>
    <property type="match status" value="1"/>
</dbReference>
<dbReference type="STRING" id="555778.Hneap_1004"/>
<dbReference type="NCBIfam" id="TIGR00492">
    <property type="entry name" value="alr"/>
    <property type="match status" value="1"/>
</dbReference>
<dbReference type="GO" id="GO:0030170">
    <property type="term" value="F:pyridoxal phosphate binding"/>
    <property type="evidence" value="ECO:0007669"/>
    <property type="project" value="UniProtKB-UniRule"/>
</dbReference>
<dbReference type="Pfam" id="PF00842">
    <property type="entry name" value="Ala_racemase_C"/>
    <property type="match status" value="1"/>
</dbReference>
<dbReference type="InterPro" id="IPR001608">
    <property type="entry name" value="Ala_racemase_N"/>
</dbReference>
<evidence type="ECO:0000256" key="5">
    <source>
        <dbReference type="HAMAP-Rule" id="MF_01201"/>
    </source>
</evidence>
<dbReference type="FunFam" id="3.20.20.10:FF:000002">
    <property type="entry name" value="Alanine racemase"/>
    <property type="match status" value="1"/>
</dbReference>
<accession>D0KZG7</accession>
<proteinExistence type="inferred from homology"/>
<feature type="active site" description="Proton acceptor; specific for L-alanine" evidence="5">
    <location>
        <position position="272"/>
    </location>
</feature>
<comment type="catalytic activity">
    <reaction evidence="1 5">
        <text>L-alanine = D-alanine</text>
        <dbReference type="Rhea" id="RHEA:20249"/>
        <dbReference type="ChEBI" id="CHEBI:57416"/>
        <dbReference type="ChEBI" id="CHEBI:57972"/>
        <dbReference type="EC" id="5.1.1.1"/>
    </reaction>
</comment>
<dbReference type="EC" id="5.1.1.1" evidence="5"/>
<evidence type="ECO:0000256" key="1">
    <source>
        <dbReference type="ARBA" id="ARBA00000316"/>
    </source>
</evidence>
<feature type="binding site" evidence="5 7">
    <location>
        <position position="147"/>
    </location>
    <ligand>
        <name>substrate</name>
    </ligand>
</feature>
<gene>
    <name evidence="9" type="ordered locus">Hneap_1004</name>
</gene>
<dbReference type="SUPFAM" id="SSF51419">
    <property type="entry name" value="PLP-binding barrel"/>
    <property type="match status" value="1"/>
</dbReference>
<dbReference type="PANTHER" id="PTHR30511:SF0">
    <property type="entry name" value="ALANINE RACEMASE, CATABOLIC-RELATED"/>
    <property type="match status" value="1"/>
</dbReference>
<dbReference type="PRINTS" id="PR00992">
    <property type="entry name" value="ALARACEMASE"/>
</dbReference>
<dbReference type="Gene3D" id="2.40.37.10">
    <property type="entry name" value="Lyase, Ornithine Decarboxylase, Chain A, domain 1"/>
    <property type="match status" value="1"/>
</dbReference>
<dbReference type="KEGG" id="hna:Hneap_1004"/>
<comment type="similarity">
    <text evidence="5">Belongs to the alanine racemase family.</text>
</comment>
<name>D0KZG7_HALNC</name>
<keyword evidence="10" id="KW-1185">Reference proteome</keyword>
<comment type="cofactor">
    <cofactor evidence="2 5 6">
        <name>pyridoxal 5'-phosphate</name>
        <dbReference type="ChEBI" id="CHEBI:597326"/>
    </cofactor>
</comment>
<dbReference type="GO" id="GO:0008784">
    <property type="term" value="F:alanine racemase activity"/>
    <property type="evidence" value="ECO:0007669"/>
    <property type="project" value="UniProtKB-UniRule"/>
</dbReference>
<dbReference type="SUPFAM" id="SSF50621">
    <property type="entry name" value="Alanine racemase C-terminal domain-like"/>
    <property type="match status" value="1"/>
</dbReference>
<dbReference type="AlphaFoldDB" id="D0KZG7"/>
<dbReference type="RefSeq" id="WP_012823876.1">
    <property type="nucleotide sequence ID" value="NC_013422.1"/>
</dbReference>
<dbReference type="InterPro" id="IPR020622">
    <property type="entry name" value="Ala_racemase_pyridoxalP-BS"/>
</dbReference>
<dbReference type="Gene3D" id="3.20.20.10">
    <property type="entry name" value="Alanine racemase"/>
    <property type="match status" value="1"/>
</dbReference>
<evidence type="ECO:0000256" key="3">
    <source>
        <dbReference type="ARBA" id="ARBA00022898"/>
    </source>
</evidence>
<evidence type="ECO:0000313" key="9">
    <source>
        <dbReference type="EMBL" id="ACX95840.1"/>
    </source>
</evidence>
<dbReference type="Proteomes" id="UP000009102">
    <property type="component" value="Chromosome"/>
</dbReference>
<evidence type="ECO:0000313" key="10">
    <source>
        <dbReference type="Proteomes" id="UP000009102"/>
    </source>
</evidence>
<evidence type="ECO:0000259" key="8">
    <source>
        <dbReference type="SMART" id="SM01005"/>
    </source>
</evidence>
<protein>
    <recommendedName>
        <fullName evidence="5">Alanine racemase</fullName>
        <ecNumber evidence="5">5.1.1.1</ecNumber>
    </recommendedName>
</protein>
<dbReference type="InterPro" id="IPR029066">
    <property type="entry name" value="PLP-binding_barrel"/>
</dbReference>
<dbReference type="PROSITE" id="PS00395">
    <property type="entry name" value="ALANINE_RACEMASE"/>
    <property type="match status" value="1"/>
</dbReference>
<dbReference type="EMBL" id="CP001801">
    <property type="protein sequence ID" value="ACX95840.1"/>
    <property type="molecule type" value="Genomic_DNA"/>
</dbReference>
<dbReference type="PANTHER" id="PTHR30511">
    <property type="entry name" value="ALANINE RACEMASE"/>
    <property type="match status" value="1"/>
</dbReference>
<keyword evidence="3 5" id="KW-0663">Pyridoxal phosphate</keyword>
<evidence type="ECO:0000256" key="4">
    <source>
        <dbReference type="ARBA" id="ARBA00023235"/>
    </source>
</evidence>
<evidence type="ECO:0000256" key="7">
    <source>
        <dbReference type="PIRSR" id="PIRSR600821-52"/>
    </source>
</evidence>
<dbReference type="SMART" id="SM01005">
    <property type="entry name" value="Ala_racemase_C"/>
    <property type="match status" value="1"/>
</dbReference>
<feature type="active site" description="Proton acceptor; specific for D-alanine" evidence="5">
    <location>
        <position position="51"/>
    </location>
</feature>
<keyword evidence="4 5" id="KW-0413">Isomerase</keyword>
<feature type="modified residue" description="N6-(pyridoxal phosphate)lysine" evidence="5 6">
    <location>
        <position position="51"/>
    </location>
</feature>
<organism evidence="9 10">
    <name type="scientific">Halothiobacillus neapolitanus (strain ATCC 23641 / DSM 15147 / CIP 104769 / NCIMB 8539 / c2)</name>
    <name type="common">Thiobacillus neapolitanus</name>
    <dbReference type="NCBI Taxonomy" id="555778"/>
    <lineage>
        <taxon>Bacteria</taxon>
        <taxon>Pseudomonadati</taxon>
        <taxon>Pseudomonadota</taxon>
        <taxon>Gammaproteobacteria</taxon>
        <taxon>Chromatiales</taxon>
        <taxon>Halothiobacillaceae</taxon>
        <taxon>Halothiobacillus</taxon>
    </lineage>
</organism>
<dbReference type="eggNOG" id="COG0787">
    <property type="taxonomic scope" value="Bacteria"/>
</dbReference>
<feature type="binding site" evidence="5 7">
    <location>
        <position position="320"/>
    </location>
    <ligand>
        <name>substrate</name>
    </ligand>
</feature>
<dbReference type="OrthoDB" id="9813814at2"/>